<evidence type="ECO:0000256" key="4">
    <source>
        <dbReference type="ARBA" id="ARBA00022692"/>
    </source>
</evidence>
<dbReference type="RefSeq" id="WP_145686473.1">
    <property type="nucleotide sequence ID" value="NZ_VITH01000008.1"/>
</dbReference>
<evidence type="ECO:0000256" key="7">
    <source>
        <dbReference type="SAM" id="Phobius"/>
    </source>
</evidence>
<dbReference type="EMBL" id="VITH01000008">
    <property type="protein sequence ID" value="TWA81289.1"/>
    <property type="molecule type" value="Genomic_DNA"/>
</dbReference>
<dbReference type="InterPro" id="IPR006153">
    <property type="entry name" value="Cation/H_exchanger_TM"/>
</dbReference>
<dbReference type="InterPro" id="IPR018488">
    <property type="entry name" value="cNMP-bd_CS"/>
</dbReference>
<dbReference type="PROSITE" id="PS50042">
    <property type="entry name" value="CNMP_BINDING_3"/>
    <property type="match status" value="1"/>
</dbReference>
<dbReference type="Pfam" id="PF00027">
    <property type="entry name" value="cNMP_binding"/>
    <property type="match status" value="1"/>
</dbReference>
<dbReference type="InterPro" id="IPR000595">
    <property type="entry name" value="cNMP-bd_dom"/>
</dbReference>
<dbReference type="PANTHER" id="PTHR42751">
    <property type="entry name" value="SODIUM/HYDROGEN EXCHANGER FAMILY/TRKA DOMAIN PROTEIN"/>
    <property type="match status" value="1"/>
</dbReference>
<feature type="transmembrane region" description="Helical" evidence="7">
    <location>
        <begin position="33"/>
        <end position="51"/>
    </location>
</feature>
<dbReference type="CDD" id="cd00038">
    <property type="entry name" value="CAP_ED"/>
    <property type="match status" value="1"/>
</dbReference>
<feature type="transmembrane region" description="Helical" evidence="7">
    <location>
        <begin position="198"/>
        <end position="219"/>
    </location>
</feature>
<name>A0A560C8W6_AZOBR</name>
<keyword evidence="3" id="KW-0813">Transport</keyword>
<evidence type="ECO:0000256" key="6">
    <source>
        <dbReference type="ARBA" id="ARBA00023136"/>
    </source>
</evidence>
<feature type="transmembrane region" description="Helical" evidence="7">
    <location>
        <begin position="240"/>
        <end position="273"/>
    </location>
</feature>
<feature type="transmembrane region" description="Helical" evidence="7">
    <location>
        <begin position="116"/>
        <end position="136"/>
    </location>
</feature>
<evidence type="ECO:0000313" key="9">
    <source>
        <dbReference type="EMBL" id="TWA81289.1"/>
    </source>
</evidence>
<dbReference type="Proteomes" id="UP000318529">
    <property type="component" value="Unassembled WGS sequence"/>
</dbReference>
<dbReference type="PROSITE" id="PS00888">
    <property type="entry name" value="CNMP_BINDING_1"/>
    <property type="match status" value="1"/>
</dbReference>
<evidence type="ECO:0000256" key="5">
    <source>
        <dbReference type="ARBA" id="ARBA00022989"/>
    </source>
</evidence>
<dbReference type="Gene3D" id="2.60.120.10">
    <property type="entry name" value="Jelly Rolls"/>
    <property type="match status" value="1"/>
</dbReference>
<dbReference type="GO" id="GO:1902600">
    <property type="term" value="P:proton transmembrane transport"/>
    <property type="evidence" value="ECO:0007669"/>
    <property type="project" value="InterPro"/>
</dbReference>
<dbReference type="InterPro" id="IPR018490">
    <property type="entry name" value="cNMP-bd_dom_sf"/>
</dbReference>
<evidence type="ECO:0000256" key="1">
    <source>
        <dbReference type="ARBA" id="ARBA00004141"/>
    </source>
</evidence>
<reference evidence="9 10" key="1">
    <citation type="submission" date="2019-06" db="EMBL/GenBank/DDBJ databases">
        <title>Genomic Encyclopedia of Type Strains, Phase IV (KMG-V): Genome sequencing to study the core and pangenomes of soil and plant-associated prokaryotes.</title>
        <authorList>
            <person name="Whitman W."/>
        </authorList>
    </citation>
    <scope>NUCLEOTIDE SEQUENCE [LARGE SCALE GENOMIC DNA]</scope>
    <source>
        <strain evidence="9 10">BR 11650</strain>
    </source>
</reference>
<feature type="transmembrane region" description="Helical" evidence="7">
    <location>
        <begin position="381"/>
        <end position="403"/>
    </location>
</feature>
<dbReference type="Pfam" id="PF00999">
    <property type="entry name" value="Na_H_Exchanger"/>
    <property type="match status" value="1"/>
</dbReference>
<dbReference type="SMART" id="SM00100">
    <property type="entry name" value="cNMP"/>
    <property type="match status" value="1"/>
</dbReference>
<dbReference type="Gene3D" id="1.20.1530.20">
    <property type="match status" value="1"/>
</dbReference>
<dbReference type="GO" id="GO:0015297">
    <property type="term" value="F:antiporter activity"/>
    <property type="evidence" value="ECO:0007669"/>
    <property type="project" value="InterPro"/>
</dbReference>
<dbReference type="InterPro" id="IPR038770">
    <property type="entry name" value="Na+/solute_symporter_sf"/>
</dbReference>
<dbReference type="InterPro" id="IPR014710">
    <property type="entry name" value="RmlC-like_jellyroll"/>
</dbReference>
<dbReference type="GO" id="GO:0016020">
    <property type="term" value="C:membrane"/>
    <property type="evidence" value="ECO:0007669"/>
    <property type="project" value="UniProtKB-SubCell"/>
</dbReference>
<evidence type="ECO:0000256" key="3">
    <source>
        <dbReference type="ARBA" id="ARBA00022448"/>
    </source>
</evidence>
<feature type="domain" description="Cyclic nucleotide-binding" evidence="8">
    <location>
        <begin position="457"/>
        <end position="571"/>
    </location>
</feature>
<feature type="transmembrane region" description="Helical" evidence="7">
    <location>
        <begin position="148"/>
        <end position="172"/>
    </location>
</feature>
<feature type="transmembrane region" description="Helical" evidence="7">
    <location>
        <begin position="6"/>
        <end position="26"/>
    </location>
</feature>
<evidence type="ECO:0000313" key="10">
    <source>
        <dbReference type="Proteomes" id="UP000318529"/>
    </source>
</evidence>
<keyword evidence="5 7" id="KW-1133">Transmembrane helix</keyword>
<accession>A0A560C8W6</accession>
<dbReference type="PANTHER" id="PTHR42751:SF1">
    <property type="entry name" value="CATION_PROTON ANTIPORTER YBAL-RELATED"/>
    <property type="match status" value="1"/>
</dbReference>
<sequence>MSHDVPLISMIAIAFGLAFIFGYLADRIRLPPLVGYLLAGVIIGPFTPGFVADGALAAQLAEIGVILLMFGVGLHFSPSDLLAVRKIAVPGAVGQIGLATALGVGLAWLWGWSLGAGLVLGLSLSVASTVVLLKALEERDMLNTAEGRVAVGWLIVEDLAMVLALVLLPALAEVLGGHAPGAAGGAAGGHGGGSDGPIWLTLALTLGKVAAFSVLAIVLGPRVVPVILTNVARTGSRELFTLSVLAIALGVAYGSAVLFGVSFALGAFFAGVVLNESRFSHKAATDSMPLQDAFAVLFFVSVGMLFDPSILLRDPLAVIAVVALIVIGKSLIAFGIVILLRFPVGMGLAVSASLAQIGEFSFILVGLGLSLGLLPEEGRDLVLAGALLSITLNPAVFAAVAALRKHLQAKRAPGVPPYGWEQFEQLQSSLADARHQAEEREKEHDLQIQALAKTFPVLSLLDAHEQERLMMLFRPKSAVPGERIIRKGDRANAMYFIASGAVEVLMDGQTIRLGAGTMFGEMALLSGQRRNADVAAVDYCQFQVLERRDFNQFTARHPALRTALIDMAAQRRKMNQQDAATDGAVAASESAA</sequence>
<gene>
    <name evidence="9" type="ORF">FBZ83_108178</name>
</gene>
<proteinExistence type="inferred from homology"/>
<protein>
    <submittedName>
        <fullName evidence="9">Kef-type potassium/proton antiporter (CPA2 family)</fullName>
    </submittedName>
</protein>
<dbReference type="AlphaFoldDB" id="A0A560C8W6"/>
<keyword evidence="4 7" id="KW-0812">Transmembrane</keyword>
<comment type="subcellular location">
    <subcellularLocation>
        <location evidence="1">Membrane</location>
        <topology evidence="1">Multi-pass membrane protein</topology>
    </subcellularLocation>
</comment>
<evidence type="ECO:0000259" key="8">
    <source>
        <dbReference type="PROSITE" id="PS50042"/>
    </source>
</evidence>
<feature type="transmembrane region" description="Helical" evidence="7">
    <location>
        <begin position="319"/>
        <end position="342"/>
    </location>
</feature>
<feature type="transmembrane region" description="Helical" evidence="7">
    <location>
        <begin position="354"/>
        <end position="374"/>
    </location>
</feature>
<dbReference type="SUPFAM" id="SSF51206">
    <property type="entry name" value="cAMP-binding domain-like"/>
    <property type="match status" value="1"/>
</dbReference>
<feature type="transmembrane region" description="Helical" evidence="7">
    <location>
        <begin position="57"/>
        <end position="76"/>
    </location>
</feature>
<organism evidence="9 10">
    <name type="scientific">Azospirillum brasilense</name>
    <dbReference type="NCBI Taxonomy" id="192"/>
    <lineage>
        <taxon>Bacteria</taxon>
        <taxon>Pseudomonadati</taxon>
        <taxon>Pseudomonadota</taxon>
        <taxon>Alphaproteobacteria</taxon>
        <taxon>Rhodospirillales</taxon>
        <taxon>Azospirillaceae</taxon>
        <taxon>Azospirillum</taxon>
    </lineage>
</organism>
<evidence type="ECO:0000256" key="2">
    <source>
        <dbReference type="ARBA" id="ARBA00005551"/>
    </source>
</evidence>
<feature type="transmembrane region" description="Helical" evidence="7">
    <location>
        <begin position="88"/>
        <end position="110"/>
    </location>
</feature>
<comment type="caution">
    <text evidence="9">The sequence shown here is derived from an EMBL/GenBank/DDBJ whole genome shotgun (WGS) entry which is preliminary data.</text>
</comment>
<comment type="similarity">
    <text evidence="2">Belongs to the monovalent cation:proton antiporter 2 (CPA2) transporter (TC 2.A.37) family.</text>
</comment>
<keyword evidence="6 7" id="KW-0472">Membrane</keyword>
<feature type="transmembrane region" description="Helical" evidence="7">
    <location>
        <begin position="293"/>
        <end position="312"/>
    </location>
</feature>